<organism evidence="2 3">
    <name type="scientific">Metschnikowia bicuspidata</name>
    <dbReference type="NCBI Taxonomy" id="27322"/>
    <lineage>
        <taxon>Eukaryota</taxon>
        <taxon>Fungi</taxon>
        <taxon>Dikarya</taxon>
        <taxon>Ascomycota</taxon>
        <taxon>Saccharomycotina</taxon>
        <taxon>Pichiomycetes</taxon>
        <taxon>Metschnikowiaceae</taxon>
        <taxon>Metschnikowia</taxon>
    </lineage>
</organism>
<dbReference type="AlphaFoldDB" id="A0A4P9ZJI9"/>
<evidence type="ECO:0000313" key="2">
    <source>
        <dbReference type="EMBL" id="RKP32682.1"/>
    </source>
</evidence>
<dbReference type="EMBL" id="ML004430">
    <property type="protein sequence ID" value="RKP32682.1"/>
    <property type="molecule type" value="Genomic_DNA"/>
</dbReference>
<feature type="domain" description="DNA mismatch repair protein HSM3 C-terminal" evidence="1">
    <location>
        <begin position="345"/>
        <end position="463"/>
    </location>
</feature>
<accession>A0A4P9ZJI9</accession>
<reference evidence="3" key="1">
    <citation type="journal article" date="2018" name="Nat. Microbiol.">
        <title>Leveraging single-cell genomics to expand the fungal tree of life.</title>
        <authorList>
            <person name="Ahrendt S.R."/>
            <person name="Quandt C.A."/>
            <person name="Ciobanu D."/>
            <person name="Clum A."/>
            <person name="Salamov A."/>
            <person name="Andreopoulos B."/>
            <person name="Cheng J.F."/>
            <person name="Woyke T."/>
            <person name="Pelin A."/>
            <person name="Henrissat B."/>
            <person name="Reynolds N.K."/>
            <person name="Benny G.L."/>
            <person name="Smith M.E."/>
            <person name="James T.Y."/>
            <person name="Grigoriev I.V."/>
        </authorList>
    </citation>
    <scope>NUCLEOTIDE SEQUENCE [LARGE SCALE GENOMIC DNA]</scope>
    <source>
        <strain evidence="3">Baker2002</strain>
    </source>
</reference>
<gene>
    <name evidence="2" type="ORF">METBISCDRAFT_21364</name>
</gene>
<dbReference type="OrthoDB" id="4074002at2759"/>
<sequence length="473" mass="53708">MPSVLSLEGQVLQHLQNVHNGTASVDVQLLRKYELQFLGPVEADATDLDRACVIIRQIVSFPVQLPDSELLRLLQTMMPKIPFARIVEGVSEDHVAAWLANAESGQLAELLEAVTLRARDKDAVAFVDRHRLVPVMLQILLDSDRPVPRSILSFVRKFAATYPSEAHVAEWDFLQRYRDHIFDDARKFSIFASATQFVVGSGAAPPWLSDLFLQSWTSLRHAVNELHMHDVLLEAVLFYVLLCSSVPEHWLEGFVSELLHLLETGPAEEHLLVFYSLACGDLIEAMANGTEGAWRSCLQFLARNPSLLTPELFVRCPPSIVADKRGYFQEKLANKTFAGAEKLTFDSILHLIDDETFFRMLTESILCEDNLKNLSQDRLYAILRQLLLYNYSAKYLFDEMPYIVSTFLVPVDRSLVNPLVWKLKLEAVHEIVTRRTISLGPWEQGLKSCLYEMQNGRRLRDTVPEVRTATLTS</sequence>
<dbReference type="Gene3D" id="1.25.10.50">
    <property type="match status" value="1"/>
</dbReference>
<name>A0A4P9ZJI9_9ASCO</name>
<dbReference type="Proteomes" id="UP000268321">
    <property type="component" value="Unassembled WGS sequence"/>
</dbReference>
<keyword evidence="3" id="KW-1185">Reference proteome</keyword>
<dbReference type="InterPro" id="IPR040752">
    <property type="entry name" value="HSM3_C"/>
</dbReference>
<dbReference type="Pfam" id="PF18794">
    <property type="entry name" value="HSM3_C"/>
    <property type="match status" value="1"/>
</dbReference>
<evidence type="ECO:0000313" key="3">
    <source>
        <dbReference type="Proteomes" id="UP000268321"/>
    </source>
</evidence>
<evidence type="ECO:0000259" key="1">
    <source>
        <dbReference type="Pfam" id="PF18794"/>
    </source>
</evidence>
<protein>
    <recommendedName>
        <fullName evidence="1">DNA mismatch repair protein HSM3 C-terminal domain-containing protein</fullName>
    </recommendedName>
</protein>
<proteinExistence type="predicted"/>
<dbReference type="Gene3D" id="1.25.40.580">
    <property type="match status" value="1"/>
</dbReference>